<keyword evidence="3 7" id="KW-1133">Transmembrane helix</keyword>
<feature type="transmembrane region" description="Helical" evidence="7">
    <location>
        <begin position="199"/>
        <end position="220"/>
    </location>
</feature>
<dbReference type="EMBL" id="MU006777">
    <property type="protein sequence ID" value="KAF2645529.1"/>
    <property type="molecule type" value="Genomic_DNA"/>
</dbReference>
<evidence type="ECO:0000256" key="6">
    <source>
        <dbReference type="SAM" id="MobiDB-lite"/>
    </source>
</evidence>
<comment type="similarity">
    <text evidence="5">Belongs to the SAT4 family.</text>
</comment>
<evidence type="ECO:0000256" key="1">
    <source>
        <dbReference type="ARBA" id="ARBA00004141"/>
    </source>
</evidence>
<reference evidence="9" key="1">
    <citation type="journal article" date="2020" name="Stud. Mycol.">
        <title>101 Dothideomycetes genomes: a test case for predicting lifestyles and emergence of pathogens.</title>
        <authorList>
            <person name="Haridas S."/>
            <person name="Albert R."/>
            <person name="Binder M."/>
            <person name="Bloem J."/>
            <person name="Labutti K."/>
            <person name="Salamov A."/>
            <person name="Andreopoulos B."/>
            <person name="Baker S."/>
            <person name="Barry K."/>
            <person name="Bills G."/>
            <person name="Bluhm B."/>
            <person name="Cannon C."/>
            <person name="Castanera R."/>
            <person name="Culley D."/>
            <person name="Daum C."/>
            <person name="Ezra D."/>
            <person name="Gonzalez J."/>
            <person name="Henrissat B."/>
            <person name="Kuo A."/>
            <person name="Liang C."/>
            <person name="Lipzen A."/>
            <person name="Lutzoni F."/>
            <person name="Magnuson J."/>
            <person name="Mondo S."/>
            <person name="Nolan M."/>
            <person name="Ohm R."/>
            <person name="Pangilinan J."/>
            <person name="Park H.-J."/>
            <person name="Ramirez L."/>
            <person name="Alfaro M."/>
            <person name="Sun H."/>
            <person name="Tritt A."/>
            <person name="Yoshinaga Y."/>
            <person name="Zwiers L.-H."/>
            <person name="Turgeon B."/>
            <person name="Goodwin S."/>
            <person name="Spatafora J."/>
            <person name="Crous P."/>
            <person name="Grigoriev I."/>
        </authorList>
    </citation>
    <scope>NUCLEOTIDE SEQUENCE</scope>
    <source>
        <strain evidence="9">CBS 473.64</strain>
    </source>
</reference>
<dbReference type="InterPro" id="IPR052337">
    <property type="entry name" value="SAT4-like"/>
</dbReference>
<dbReference type="PANTHER" id="PTHR33048:SF47">
    <property type="entry name" value="INTEGRAL MEMBRANE PROTEIN-RELATED"/>
    <property type="match status" value="1"/>
</dbReference>
<sequence>MSSNFQESIAALLATPLDPNEKIPISNQSRTAYAVTIPFHIICWGAVLFRLHTRFRVVREPGWDDYLIMVGVTLNLMALISLLLIFNYGFGLHLATVYQNPVDLIACMKLLWLQHAAYHTCSGFVKLSLLSQYLRMFKDGRVRKVIQALLVCVAIWAIFWFFASWFPCFPVKGFWDRAIVPAPKCWGLGYSSVESAMSFMYAFGGSNMFLDTAIFIIPMTMYFRKGIGKKEILALTALFLLGSVVVLMAIIRLWAITSHRGDGTSRLDFTWWYPLIMILSSIEIDFAIITASVPIFWPVIISSLPQIFVTHEVHITRHERIPEDANGAGDFEMDRPSSPKSNNSQEGLTWKQANSKTDYNDSFVLDHVTGKTQESTRVEIQVQQAKNGKWQH</sequence>
<evidence type="ECO:0000256" key="5">
    <source>
        <dbReference type="ARBA" id="ARBA00038359"/>
    </source>
</evidence>
<keyword evidence="2 7" id="KW-0812">Transmembrane</keyword>
<dbReference type="AlphaFoldDB" id="A0A6A6SCM5"/>
<evidence type="ECO:0000256" key="4">
    <source>
        <dbReference type="ARBA" id="ARBA00023136"/>
    </source>
</evidence>
<feature type="compositionally biased region" description="Polar residues" evidence="6">
    <location>
        <begin position="338"/>
        <end position="355"/>
    </location>
</feature>
<keyword evidence="4 7" id="KW-0472">Membrane</keyword>
<dbReference type="PANTHER" id="PTHR33048">
    <property type="entry name" value="PTH11-LIKE INTEGRAL MEMBRANE PROTEIN (AFU_ORTHOLOGUE AFUA_5G11245)"/>
    <property type="match status" value="1"/>
</dbReference>
<feature type="transmembrane region" description="Helical" evidence="7">
    <location>
        <begin position="32"/>
        <end position="51"/>
    </location>
</feature>
<dbReference type="GO" id="GO:0016020">
    <property type="term" value="C:membrane"/>
    <property type="evidence" value="ECO:0007669"/>
    <property type="project" value="UniProtKB-SubCell"/>
</dbReference>
<accession>A0A6A6SCM5</accession>
<feature type="transmembrane region" description="Helical" evidence="7">
    <location>
        <begin position="232"/>
        <end position="251"/>
    </location>
</feature>
<gene>
    <name evidence="9" type="ORF">P280DRAFT_503661</name>
</gene>
<comment type="subcellular location">
    <subcellularLocation>
        <location evidence="1">Membrane</location>
        <topology evidence="1">Multi-pass membrane protein</topology>
    </subcellularLocation>
</comment>
<keyword evidence="10" id="KW-1185">Reference proteome</keyword>
<dbReference type="InterPro" id="IPR049326">
    <property type="entry name" value="Rhodopsin_dom_fungi"/>
</dbReference>
<name>A0A6A6SCM5_9PLEO</name>
<proteinExistence type="inferred from homology"/>
<dbReference type="Proteomes" id="UP000799753">
    <property type="component" value="Unassembled WGS sequence"/>
</dbReference>
<feature type="transmembrane region" description="Helical" evidence="7">
    <location>
        <begin position="145"/>
        <end position="166"/>
    </location>
</feature>
<feature type="domain" description="Rhodopsin" evidence="8">
    <location>
        <begin position="49"/>
        <end position="300"/>
    </location>
</feature>
<dbReference type="OrthoDB" id="61113at2759"/>
<evidence type="ECO:0000256" key="7">
    <source>
        <dbReference type="SAM" id="Phobius"/>
    </source>
</evidence>
<evidence type="ECO:0000259" key="8">
    <source>
        <dbReference type="Pfam" id="PF20684"/>
    </source>
</evidence>
<feature type="transmembrane region" description="Helical" evidence="7">
    <location>
        <begin position="271"/>
        <end position="297"/>
    </location>
</feature>
<dbReference type="Pfam" id="PF20684">
    <property type="entry name" value="Fung_rhodopsin"/>
    <property type="match status" value="1"/>
</dbReference>
<feature type="region of interest" description="Disordered" evidence="6">
    <location>
        <begin position="324"/>
        <end position="355"/>
    </location>
</feature>
<evidence type="ECO:0000313" key="10">
    <source>
        <dbReference type="Proteomes" id="UP000799753"/>
    </source>
</evidence>
<evidence type="ECO:0000313" key="9">
    <source>
        <dbReference type="EMBL" id="KAF2645529.1"/>
    </source>
</evidence>
<protein>
    <recommendedName>
        <fullName evidence="8">Rhodopsin domain-containing protein</fullName>
    </recommendedName>
</protein>
<feature type="transmembrane region" description="Helical" evidence="7">
    <location>
        <begin position="63"/>
        <end position="90"/>
    </location>
</feature>
<evidence type="ECO:0000256" key="2">
    <source>
        <dbReference type="ARBA" id="ARBA00022692"/>
    </source>
</evidence>
<organism evidence="9 10">
    <name type="scientific">Massarina eburnea CBS 473.64</name>
    <dbReference type="NCBI Taxonomy" id="1395130"/>
    <lineage>
        <taxon>Eukaryota</taxon>
        <taxon>Fungi</taxon>
        <taxon>Dikarya</taxon>
        <taxon>Ascomycota</taxon>
        <taxon>Pezizomycotina</taxon>
        <taxon>Dothideomycetes</taxon>
        <taxon>Pleosporomycetidae</taxon>
        <taxon>Pleosporales</taxon>
        <taxon>Massarineae</taxon>
        <taxon>Massarinaceae</taxon>
        <taxon>Massarina</taxon>
    </lineage>
</organism>
<evidence type="ECO:0000256" key="3">
    <source>
        <dbReference type="ARBA" id="ARBA00022989"/>
    </source>
</evidence>